<organism evidence="3 4">
    <name type="scientific">[Torrubiella] hemipterigena</name>
    <dbReference type="NCBI Taxonomy" id="1531966"/>
    <lineage>
        <taxon>Eukaryota</taxon>
        <taxon>Fungi</taxon>
        <taxon>Dikarya</taxon>
        <taxon>Ascomycota</taxon>
        <taxon>Pezizomycotina</taxon>
        <taxon>Sordariomycetes</taxon>
        <taxon>Hypocreomycetidae</taxon>
        <taxon>Hypocreales</taxon>
        <taxon>Clavicipitaceae</taxon>
        <taxon>Clavicipitaceae incertae sedis</taxon>
        <taxon>'Torrubiella' clade</taxon>
    </lineage>
</organism>
<sequence length="473" mass="51840">MSNDAKPVADTATPIRHEDIIFSSQQTSMSTLLSGLRRKTLTIHNRLKSIQEDADFVKSVAQSYGASIKNGEPRKRPLVANERCGSWYIRPALKDGSAYFKSTDGHERAWKFSTRRLNFHIAEMADANDGVIIVDSTRRGKRMPDALSTTIPIWCAVVNSVLLPDHTLSKELFLPPYMSQSIHAQISALIPSFVRSLSDLQISLPIGTLSKPLRPFWVTQDSHSKSDESDHQVIFEDYTPVICCTSSRRVVGSEMDEGGYIQGAGDDTENWAHGLVPVVFWSNVEALLSAAEADLPDTISKLVDEHEANSPSSAAFVALTPHLSVGTLSQVSETDTSACYILLTTQTSPKDTWVKSATRMEVGVGKHKTASRNIRLALGDICNFAAKYLRSNPSGQCVVCCESGKDLSIATSLAISCFVFDDNGNIRSDAEAPVFNKTLIKSRLAGFMTTYPGANPSRTTLQSVNSFLMDWRP</sequence>
<evidence type="ECO:0000259" key="2">
    <source>
        <dbReference type="Pfam" id="PF17184"/>
    </source>
</evidence>
<reference evidence="3 4" key="1">
    <citation type="journal article" date="2015" name="Genome Announc.">
        <title>Draft Genome Sequence and Gene Annotation of the Entomopathogenic Fungus Verticillium hemipterigenum.</title>
        <authorList>
            <person name="Horn F."/>
            <person name="Habel A."/>
            <person name="Scharf D.H."/>
            <person name="Dworschak J."/>
            <person name="Brakhage A.A."/>
            <person name="Guthke R."/>
            <person name="Hertweck C."/>
            <person name="Linde J."/>
        </authorList>
    </citation>
    <scope>NUCLEOTIDE SEQUENCE [LARGE SCALE GENOMIC DNA]</scope>
</reference>
<dbReference type="EMBL" id="CDHN01000001">
    <property type="protein sequence ID" value="CEJ80771.1"/>
    <property type="molecule type" value="Genomic_DNA"/>
</dbReference>
<dbReference type="OrthoDB" id="45256at2759"/>
<dbReference type="InterPro" id="IPR033449">
    <property type="entry name" value="Rit1_N"/>
</dbReference>
<proteinExistence type="predicted"/>
<feature type="domain" description="Rit1 N-terminal" evidence="2">
    <location>
        <begin position="36"/>
        <end position="303"/>
    </location>
</feature>
<gene>
    <name evidence="3" type="ORF">VHEMI00935</name>
</gene>
<evidence type="ECO:0000259" key="1">
    <source>
        <dbReference type="Pfam" id="PF04179"/>
    </source>
</evidence>
<dbReference type="GO" id="GO:0043399">
    <property type="term" value="F:tRNA adenosine(64)-2'-O-ribosylphosphate transferase activity"/>
    <property type="evidence" value="ECO:0007669"/>
    <property type="project" value="InterPro"/>
</dbReference>
<dbReference type="PANTHER" id="PTHR31811:SF0">
    <property type="entry name" value="TRNA A64-2'-O-RIBOSYLPHOSPHATE TRANSFERASE"/>
    <property type="match status" value="1"/>
</dbReference>
<name>A0A0A1SRS1_9HYPO</name>
<dbReference type="Pfam" id="PF04179">
    <property type="entry name" value="Init_tRNA_PT"/>
    <property type="match status" value="1"/>
</dbReference>
<keyword evidence="4" id="KW-1185">Reference proteome</keyword>
<dbReference type="Pfam" id="PF17184">
    <property type="entry name" value="Rit1_C"/>
    <property type="match status" value="1"/>
</dbReference>
<protein>
    <recommendedName>
        <fullName evidence="5">Initiator tRNA phosphoribosyl transferase</fullName>
    </recommendedName>
</protein>
<feature type="domain" description="Rit1 DUSP-like" evidence="1">
    <location>
        <begin position="359"/>
        <end position="468"/>
    </location>
</feature>
<evidence type="ECO:0000313" key="3">
    <source>
        <dbReference type="EMBL" id="CEJ80771.1"/>
    </source>
</evidence>
<dbReference type="InterPro" id="IPR007306">
    <property type="entry name" value="Rit1"/>
</dbReference>
<dbReference type="GO" id="GO:0005737">
    <property type="term" value="C:cytoplasm"/>
    <property type="evidence" value="ECO:0007669"/>
    <property type="project" value="TreeGrafter"/>
</dbReference>
<dbReference type="InterPro" id="IPR033421">
    <property type="entry name" value="Rit1_DUSP-like"/>
</dbReference>
<dbReference type="PIRSF" id="PIRSF007747">
    <property type="entry name" value="Ribosyl_Ptfrase"/>
    <property type="match status" value="1"/>
</dbReference>
<dbReference type="HOGENOM" id="CLU_027654_1_1_1"/>
<dbReference type="STRING" id="1531966.A0A0A1SRS1"/>
<evidence type="ECO:0000313" key="4">
    <source>
        <dbReference type="Proteomes" id="UP000039046"/>
    </source>
</evidence>
<dbReference type="GO" id="GO:0019988">
    <property type="term" value="P:charged-tRNA amino acid modification"/>
    <property type="evidence" value="ECO:0007669"/>
    <property type="project" value="InterPro"/>
</dbReference>
<dbReference type="Proteomes" id="UP000039046">
    <property type="component" value="Unassembled WGS sequence"/>
</dbReference>
<accession>A0A0A1SRS1</accession>
<evidence type="ECO:0008006" key="5">
    <source>
        <dbReference type="Google" id="ProtNLM"/>
    </source>
</evidence>
<dbReference type="PANTHER" id="PTHR31811">
    <property type="entry name" value="TRNA A64-2'-O-RIBOSYLPHOSPHATE TRANSFERASE"/>
    <property type="match status" value="1"/>
</dbReference>
<dbReference type="AlphaFoldDB" id="A0A0A1SRS1"/>